<dbReference type="Proteomes" id="UP001249851">
    <property type="component" value="Unassembled WGS sequence"/>
</dbReference>
<keyword evidence="2" id="KW-1185">Reference proteome</keyword>
<organism evidence="1 2">
    <name type="scientific">Acropora cervicornis</name>
    <name type="common">Staghorn coral</name>
    <dbReference type="NCBI Taxonomy" id="6130"/>
    <lineage>
        <taxon>Eukaryota</taxon>
        <taxon>Metazoa</taxon>
        <taxon>Cnidaria</taxon>
        <taxon>Anthozoa</taxon>
        <taxon>Hexacorallia</taxon>
        <taxon>Scleractinia</taxon>
        <taxon>Astrocoeniina</taxon>
        <taxon>Acroporidae</taxon>
        <taxon>Acropora</taxon>
    </lineage>
</organism>
<evidence type="ECO:0000313" key="2">
    <source>
        <dbReference type="Proteomes" id="UP001249851"/>
    </source>
</evidence>
<sequence>EPQVIDGNLKRPSYFLPTIVFEVQLQTRDSFPGSVKTERDFSGFDRDQWQPRCNELHRCHADMVRKTASKTTHENAMDVVLVCFWN</sequence>
<feature type="non-terminal residue" evidence="1">
    <location>
        <position position="1"/>
    </location>
</feature>
<protein>
    <submittedName>
        <fullName evidence="1">Uncharacterized protein</fullName>
    </submittedName>
</protein>
<name>A0AAD9V2T7_ACRCE</name>
<gene>
    <name evidence="1" type="ORF">P5673_018308</name>
</gene>
<reference evidence="1" key="1">
    <citation type="journal article" date="2023" name="G3 (Bethesda)">
        <title>Whole genome assembly and annotation of the endangered Caribbean coral Acropora cervicornis.</title>
        <authorList>
            <person name="Selwyn J.D."/>
            <person name="Vollmer S.V."/>
        </authorList>
    </citation>
    <scope>NUCLEOTIDE SEQUENCE</scope>
    <source>
        <strain evidence="1">K2</strain>
    </source>
</reference>
<dbReference type="EMBL" id="JARQWQ010000041">
    <property type="protein sequence ID" value="KAK2559173.1"/>
    <property type="molecule type" value="Genomic_DNA"/>
</dbReference>
<reference evidence="1" key="2">
    <citation type="journal article" date="2023" name="Science">
        <title>Genomic signatures of disease resistance in endangered staghorn corals.</title>
        <authorList>
            <person name="Vollmer S.V."/>
            <person name="Selwyn J.D."/>
            <person name="Despard B.A."/>
            <person name="Roesel C.L."/>
        </authorList>
    </citation>
    <scope>NUCLEOTIDE SEQUENCE</scope>
    <source>
        <strain evidence="1">K2</strain>
    </source>
</reference>
<comment type="caution">
    <text evidence="1">The sequence shown here is derived from an EMBL/GenBank/DDBJ whole genome shotgun (WGS) entry which is preliminary data.</text>
</comment>
<dbReference type="AlphaFoldDB" id="A0AAD9V2T7"/>
<evidence type="ECO:0000313" key="1">
    <source>
        <dbReference type="EMBL" id="KAK2559173.1"/>
    </source>
</evidence>
<proteinExistence type="predicted"/>
<accession>A0AAD9V2T7</accession>